<keyword evidence="4 5" id="KW-0963">Cytoplasm</keyword>
<evidence type="ECO:0000256" key="4">
    <source>
        <dbReference type="ARBA" id="ARBA00022490"/>
    </source>
</evidence>
<name>A0ABS6RY59_9BACT</name>
<dbReference type="EMBL" id="JABXWD010000122">
    <property type="protein sequence ID" value="MBV6341563.1"/>
    <property type="molecule type" value="Genomic_DNA"/>
</dbReference>
<sequence length="162" mass="18852">MKSPGGSAANDIRKYCYRLLNRRDYTRAELYRKLIARGYPAQDIEVELLRLTDLGLLDDRRAAGVLLSHYEDSKNLGAFACKEELRARGVDREIIDELVFTDQRELEKALKVISKKTRHLKKFPIYVKLNKMRDLLSRKGFDNDTIAQAIKQYKEDEEQGQD</sequence>
<evidence type="ECO:0000256" key="3">
    <source>
        <dbReference type="ARBA" id="ARBA00018111"/>
    </source>
</evidence>
<dbReference type="PANTHER" id="PTHR33602:SF1">
    <property type="entry name" value="REGULATORY PROTEIN RECX FAMILY PROTEIN"/>
    <property type="match status" value="1"/>
</dbReference>
<dbReference type="Gene3D" id="1.10.10.10">
    <property type="entry name" value="Winged helix-like DNA-binding domain superfamily/Winged helix DNA-binding domain"/>
    <property type="match status" value="2"/>
</dbReference>
<dbReference type="InterPro" id="IPR036388">
    <property type="entry name" value="WH-like_DNA-bd_sf"/>
</dbReference>
<accession>A0ABS6RY59</accession>
<evidence type="ECO:0000313" key="8">
    <source>
        <dbReference type="EMBL" id="MBV6341563.1"/>
    </source>
</evidence>
<evidence type="ECO:0000259" key="7">
    <source>
        <dbReference type="Pfam" id="PF21982"/>
    </source>
</evidence>
<evidence type="ECO:0000259" key="6">
    <source>
        <dbReference type="Pfam" id="PF21981"/>
    </source>
</evidence>
<reference evidence="8 9" key="1">
    <citation type="journal article" date="2020" name="J Geophys Res Biogeosci">
        <title>Magnetotaxis as an Adaptation to Enable Bacterial Shuttling of Microbial Sulfur and Sulfur Cycling Across Aquatic Oxic#Anoxic Interfaces.</title>
        <authorList>
            <person name="Li J."/>
            <person name="Liu P."/>
            <person name="Wang J."/>
            <person name="Roberts A.P."/>
            <person name="Pan Y."/>
        </authorList>
    </citation>
    <scope>NUCLEOTIDE SEQUENCE [LARGE SCALE GENOMIC DNA]</scope>
    <source>
        <strain evidence="8 9">MYR-1_YQ</strain>
    </source>
</reference>
<dbReference type="InterPro" id="IPR053925">
    <property type="entry name" value="RecX_HTH_3rd"/>
</dbReference>
<evidence type="ECO:0000256" key="5">
    <source>
        <dbReference type="HAMAP-Rule" id="MF_01114"/>
    </source>
</evidence>
<evidence type="ECO:0000256" key="2">
    <source>
        <dbReference type="ARBA" id="ARBA00009695"/>
    </source>
</evidence>
<organism evidence="8 9">
    <name type="scientific">Candidatus Magnetobacterium casense</name>
    <dbReference type="NCBI Taxonomy" id="1455061"/>
    <lineage>
        <taxon>Bacteria</taxon>
        <taxon>Pseudomonadati</taxon>
        <taxon>Nitrospirota</taxon>
        <taxon>Thermodesulfovibrionia</taxon>
        <taxon>Thermodesulfovibrionales</taxon>
        <taxon>Candidatus Magnetobacteriaceae</taxon>
        <taxon>Candidatus Magnetobacterium</taxon>
    </lineage>
</organism>
<dbReference type="Pfam" id="PF21982">
    <property type="entry name" value="RecX_HTH1"/>
    <property type="match status" value="1"/>
</dbReference>
<dbReference type="HAMAP" id="MF_01114">
    <property type="entry name" value="RecX"/>
    <property type="match status" value="1"/>
</dbReference>
<evidence type="ECO:0000313" key="9">
    <source>
        <dbReference type="Proteomes" id="UP001196980"/>
    </source>
</evidence>
<comment type="function">
    <text evidence="5">Modulates RecA activity.</text>
</comment>
<dbReference type="Proteomes" id="UP001196980">
    <property type="component" value="Unassembled WGS sequence"/>
</dbReference>
<gene>
    <name evidence="5" type="primary">recX</name>
    <name evidence="8" type="ORF">HWQ67_08190</name>
</gene>
<evidence type="ECO:0000256" key="1">
    <source>
        <dbReference type="ARBA" id="ARBA00004496"/>
    </source>
</evidence>
<keyword evidence="9" id="KW-1185">Reference proteome</keyword>
<comment type="similarity">
    <text evidence="2 5">Belongs to the RecX family.</text>
</comment>
<comment type="caution">
    <text evidence="8">The sequence shown here is derived from an EMBL/GenBank/DDBJ whole genome shotgun (WGS) entry which is preliminary data.</text>
</comment>
<dbReference type="InterPro" id="IPR053926">
    <property type="entry name" value="RecX_HTH_1st"/>
</dbReference>
<feature type="domain" description="RecX first three-helical" evidence="7">
    <location>
        <begin position="14"/>
        <end position="46"/>
    </location>
</feature>
<dbReference type="PANTHER" id="PTHR33602">
    <property type="entry name" value="REGULATORY PROTEIN RECX FAMILY PROTEIN"/>
    <property type="match status" value="1"/>
</dbReference>
<dbReference type="Pfam" id="PF21981">
    <property type="entry name" value="RecX_HTH3"/>
    <property type="match status" value="1"/>
</dbReference>
<feature type="domain" description="RecX third three-helical" evidence="6">
    <location>
        <begin position="105"/>
        <end position="150"/>
    </location>
</feature>
<proteinExistence type="inferred from homology"/>
<comment type="subcellular location">
    <subcellularLocation>
        <location evidence="1 5">Cytoplasm</location>
    </subcellularLocation>
</comment>
<protein>
    <recommendedName>
        <fullName evidence="3 5">Regulatory protein RecX</fullName>
    </recommendedName>
</protein>
<dbReference type="InterPro" id="IPR003783">
    <property type="entry name" value="Regulatory_RecX"/>
</dbReference>
<dbReference type="RefSeq" id="WP_218252196.1">
    <property type="nucleotide sequence ID" value="NZ_JABXWD010000122.1"/>
</dbReference>